<dbReference type="KEGG" id="mthd:A3224_10265"/>
<reference evidence="9" key="2">
    <citation type="journal article" date="2004" name="Biosci. Biotechnol. Biochem.">
        <title>Enzymatic properties and nucleotide and amino acid sequences of a thermostable beta-agarase from the novel marine isolate, JAMB-A94.</title>
        <authorList>
            <person name="Ohta Y."/>
            <person name="Nogi Y."/>
            <person name="Miyazaki M."/>
            <person name="Li Z."/>
            <person name="Hatada Y."/>
            <person name="Ito S."/>
            <person name="Horikoshi K."/>
        </authorList>
    </citation>
    <scope>NUCLEOTIDE SEQUENCE</scope>
    <source>
        <strain evidence="9">JAMB-A94</strain>
    </source>
</reference>
<dbReference type="PANTHER" id="PTHR40980:SF3">
    <property type="entry name" value="TONB-DEPENDENT RECEPTOR-LIKE BETA-BARREL DOMAIN-CONTAINING PROTEIN"/>
    <property type="match status" value="1"/>
</dbReference>
<dbReference type="PANTHER" id="PTHR40980">
    <property type="entry name" value="PLUG DOMAIN-CONTAINING PROTEIN"/>
    <property type="match status" value="1"/>
</dbReference>
<dbReference type="SUPFAM" id="SSF56935">
    <property type="entry name" value="Porins"/>
    <property type="match status" value="1"/>
</dbReference>
<keyword evidence="11" id="KW-1185">Reference proteome</keyword>
<keyword evidence="4" id="KW-0798">TonB box</keyword>
<evidence type="ECO:0000256" key="5">
    <source>
        <dbReference type="SAM" id="SignalP"/>
    </source>
</evidence>
<feature type="chain" id="PRO_5013523490" evidence="5">
    <location>
        <begin position="30"/>
        <end position="1169"/>
    </location>
</feature>
<dbReference type="Pfam" id="PF00593">
    <property type="entry name" value="TonB_dep_Rec_b-barrel"/>
    <property type="match status" value="1"/>
</dbReference>
<dbReference type="InterPro" id="IPR000531">
    <property type="entry name" value="Beta-barrel_TonB"/>
</dbReference>
<dbReference type="Gene3D" id="2.170.130.10">
    <property type="entry name" value="TonB-dependent receptor, plug domain"/>
    <property type="match status" value="1"/>
</dbReference>
<dbReference type="GO" id="GO:0009279">
    <property type="term" value="C:cell outer membrane"/>
    <property type="evidence" value="ECO:0007669"/>
    <property type="project" value="UniProtKB-SubCell"/>
</dbReference>
<keyword evidence="3" id="KW-0998">Cell outer membrane</keyword>
<dbReference type="Proteomes" id="UP000076077">
    <property type="component" value="Chromosome"/>
</dbReference>
<dbReference type="AlphaFoldDB" id="F1SWC9"/>
<accession>F1SWC9</accession>
<evidence type="ECO:0000256" key="3">
    <source>
        <dbReference type="ARBA" id="ARBA00023237"/>
    </source>
</evidence>
<dbReference type="InterPro" id="IPR010104">
    <property type="entry name" value="TonB_rcpt_bac"/>
</dbReference>
<dbReference type="InterPro" id="IPR036942">
    <property type="entry name" value="Beta-barrel_TonB_sf"/>
</dbReference>
<dbReference type="EMBL" id="AB516430">
    <property type="protein sequence ID" value="BAK08905.1"/>
    <property type="molecule type" value="Genomic_DNA"/>
</dbReference>
<evidence type="ECO:0000256" key="1">
    <source>
        <dbReference type="ARBA" id="ARBA00004442"/>
    </source>
</evidence>
<dbReference type="Gene3D" id="2.40.170.20">
    <property type="entry name" value="TonB-dependent receptor, beta-barrel domain"/>
    <property type="match status" value="1"/>
</dbReference>
<name>F1SWC9_MICTH</name>
<gene>
    <name evidence="8" type="ORF">A3224_10265</name>
    <name evidence="10" type="ORF">OQJ68_14235</name>
</gene>
<dbReference type="RefSeq" id="WP_067154097.1">
    <property type="nucleotide sequence ID" value="NZ_CP014864.1"/>
</dbReference>
<dbReference type="EMBL" id="JAPHQB010000027">
    <property type="protein sequence ID" value="MCX2802948.1"/>
    <property type="molecule type" value="Genomic_DNA"/>
</dbReference>
<evidence type="ECO:0000313" key="11">
    <source>
        <dbReference type="Proteomes" id="UP000076077"/>
    </source>
</evidence>
<comment type="subcellular location">
    <subcellularLocation>
        <location evidence="1 4">Cell outer membrane</location>
    </subcellularLocation>
</comment>
<dbReference type="STRING" id="252514.A3224_10265"/>
<dbReference type="OrthoDB" id="8727862at2"/>
<dbReference type="InterPro" id="IPR012910">
    <property type="entry name" value="Plug_dom"/>
</dbReference>
<reference evidence="8" key="4">
    <citation type="submission" date="2016-03" db="EMBL/GenBank/DDBJ databases">
        <authorList>
            <person name="Ploux O."/>
        </authorList>
    </citation>
    <scope>NUCLEOTIDE SEQUENCE [LARGE SCALE GENOMIC DNA]</scope>
    <source>
        <strain evidence="8">DAU221</strain>
    </source>
</reference>
<reference evidence="11" key="5">
    <citation type="submission" date="2016-03" db="EMBL/GenBank/DDBJ databases">
        <authorList>
            <person name="Lee Y.-S."/>
            <person name="Choi Y.-L."/>
        </authorList>
    </citation>
    <scope>NUCLEOTIDE SEQUENCE [LARGE SCALE GENOMIC DNA]</scope>
    <source>
        <strain evidence="11">DAU221</strain>
    </source>
</reference>
<reference evidence="10" key="6">
    <citation type="submission" date="2022-11" db="EMBL/GenBank/DDBJ databases">
        <title>Chitin-degrading and fungicidal potential of chitinolytic bacterial strains from marine environment of the Pacific Ocean regions.</title>
        <authorList>
            <person name="Pentekhina I."/>
            <person name="Nedashkovskaya O."/>
            <person name="Seitkalieva A."/>
            <person name="Podvolotskaya A."/>
            <person name="Tekutyeva L."/>
            <person name="Balabanova L."/>
        </authorList>
    </citation>
    <scope>NUCLEOTIDE SEQUENCE</scope>
    <source>
        <strain evidence="10">KMM 6838</strain>
    </source>
</reference>
<dbReference type="EMBL" id="CP014864">
    <property type="protein sequence ID" value="AMX02906.1"/>
    <property type="molecule type" value="Genomic_DNA"/>
</dbReference>
<comment type="similarity">
    <text evidence="4">Belongs to the TonB-dependent receptor family.</text>
</comment>
<keyword evidence="2 4" id="KW-0472">Membrane</keyword>
<dbReference type="InterPro" id="IPR037066">
    <property type="entry name" value="Plug_dom_sf"/>
</dbReference>
<protein>
    <submittedName>
        <fullName evidence="8">TonB-dependent receptor</fullName>
    </submittedName>
</protein>
<dbReference type="GeneID" id="76608435"/>
<feature type="signal peptide" evidence="5">
    <location>
        <begin position="1"/>
        <end position="29"/>
    </location>
</feature>
<dbReference type="Proteomes" id="UP001209730">
    <property type="component" value="Unassembled WGS sequence"/>
</dbReference>
<dbReference type="NCBIfam" id="TIGR01782">
    <property type="entry name" value="TonB-Xanth-Caul"/>
    <property type="match status" value="1"/>
</dbReference>
<dbReference type="Pfam" id="PF07715">
    <property type="entry name" value="Plug"/>
    <property type="match status" value="1"/>
</dbReference>
<keyword evidence="8" id="KW-0675">Receptor</keyword>
<evidence type="ECO:0000256" key="4">
    <source>
        <dbReference type="RuleBase" id="RU003357"/>
    </source>
</evidence>
<evidence type="ECO:0000313" key="9">
    <source>
        <dbReference type="EMBL" id="BAK08905.1"/>
    </source>
</evidence>
<feature type="domain" description="TonB-dependent receptor-like beta-barrel" evidence="6">
    <location>
        <begin position="707"/>
        <end position="1108"/>
    </location>
</feature>
<evidence type="ECO:0000313" key="8">
    <source>
        <dbReference type="EMBL" id="AMX02906.1"/>
    </source>
</evidence>
<keyword evidence="5" id="KW-0732">Signal</keyword>
<reference evidence="9" key="1">
    <citation type="journal article" date="2004" name="Appl. Microbiol. Biotechnol.">
        <title>Cloning, expression, and characterization of a glycoside hydrolase family 86 beta-agarase from a deep-sea Microbulbifer-like isolate.</title>
        <authorList>
            <person name="Ohta Y."/>
            <person name="Hatada Y."/>
            <person name="Nogi Y."/>
            <person name="Li Z."/>
            <person name="Ito S."/>
            <person name="Horikoshi K."/>
        </authorList>
    </citation>
    <scope>NUCLEOTIDE SEQUENCE</scope>
    <source>
        <strain evidence="9">JAMB-A94</strain>
    </source>
</reference>
<sequence>MSTSSVRNHFRMSALSVAVLSICTGQAFAQDDEVKDPDEKSAYLYLEEIEVTGIRASIEKSIDDKRYGNNIKDTINAEDIGKTTDQNIAEALSRVTGVSMQTDDGEGTTITVRGANAQQNNISLNGVQLGSTGFSQAVDLSAYSADILSKIEVVKTPSADHDEGSLGANINLITAKPLEINEGFNISGQGRYNDLAEGEDYKISGTYTGKFFDDTLGIIVTAFDETNSVRKDQYEAEDFVAKTSRIARDENGEVVENVTGIAIPFSHMKLFQNERDRQGVNLGLQWDATENTEVNANISWNKQDIVSEMHDVRVRIGEYGNMFEGEYVDGVIMEGPSEWTDPQEDWHTYDTETRTFTKMLNRTALGDISQGTNEFSNENSIVSLDITHQLGNSFIVSGGVNYSKAEQIPGKSLYVNMQNYDRINARQLMYTNPEDLEPVGYDCTSGRCVLVAGTGYVDHGEVLPPDELHTRDNFSTTGFNPDDLAAQHLSYLTKTERAVEDTQSSAFFDVDWDVNFAGINKVEFGAKFSNREKFVDNQTGIFTNVTEGITTVDPVTGEIFTTIRGMTDISGTNIVGGDFPVDDFMESLGYSANNITDGWTVVSAEKAFEAALGNSDVAIVPDNTETRSAELDTQAFYLKGNFAFLDDRLTGDVGVRYVNTTVETEGYSGVVFHSDPTNNGRVFDPFVLEQYRDPSLPACPGILFYGGDNYTEEARWSRVDGQGYDTMGTETRVDDVPLPDVGLCYDPLLTTGADNWVGTIHEWWVWRHSDLSTENFNIYGERQFDEDGNIIPGEDLSRRSFAVTDEHDYDVVLPSLNINYLISEELIGRFAISKTMSRPQIDSLRPGFRVVETVWGDRTANAITLYNTKLDPLESNNLDLSLEWYFADNGLLAAGLFYKDMTNFEESQTIVTYMDDLRDLGLDENEEPYDPANLIKTADDLEGCMPKRIQGNEQLNSDWALSGDPEQMCAQFRTTQIKNGKGAEIKGIELQYTQTYDMLPGIFSGLGTMFNYTYQDSAYDQEVSSLDPSLVLPELPVAYTPEHSYNATVFWEKDGHQIRLAYQGTSDQLAQRSWNNGVLWQEGRRTLDLSATYALTDNISLSFQATNLTDEGVRTYFTSRFMDLGDVDADGNPVLYDEGSPLDGDATKSRTVVDYRTGRSYRFGIQARF</sequence>
<evidence type="ECO:0000259" key="7">
    <source>
        <dbReference type="Pfam" id="PF07715"/>
    </source>
</evidence>
<proteinExistence type="inferred from homology"/>
<feature type="domain" description="TonB-dependent receptor plug" evidence="7">
    <location>
        <begin position="73"/>
        <end position="167"/>
    </location>
</feature>
<evidence type="ECO:0000313" key="10">
    <source>
        <dbReference type="EMBL" id="MCX2802948.1"/>
    </source>
</evidence>
<organism evidence="9">
    <name type="scientific">Microbulbifer thermotolerans</name>
    <dbReference type="NCBI Taxonomy" id="252514"/>
    <lineage>
        <taxon>Bacteria</taxon>
        <taxon>Pseudomonadati</taxon>
        <taxon>Pseudomonadota</taxon>
        <taxon>Gammaproteobacteria</taxon>
        <taxon>Cellvibrionales</taxon>
        <taxon>Microbulbiferaceae</taxon>
        <taxon>Microbulbifer</taxon>
    </lineage>
</organism>
<reference evidence="9" key="3">
    <citation type="journal article" date="2011" name="Mar. Biotechnol.">
        <title>Hyper-production and Characterization of the iota-Carrageenase Useful for iota-Carrageenan Oligosaccharide Production from a Deep-sea Bacterium, Microbulbifer thermotolerans JAMB-A94T, and Insight into the Unusual Catalytic Mechanism.</title>
        <authorList>
            <person name="Hatada Y."/>
            <person name="Mizuno M."/>
            <person name="Li Z."/>
            <person name="Ohta Y."/>
        </authorList>
    </citation>
    <scope>NUCLEOTIDE SEQUENCE</scope>
    <source>
        <strain evidence="9">JAMB-A94</strain>
    </source>
</reference>
<evidence type="ECO:0000259" key="6">
    <source>
        <dbReference type="Pfam" id="PF00593"/>
    </source>
</evidence>
<evidence type="ECO:0000256" key="2">
    <source>
        <dbReference type="ARBA" id="ARBA00023136"/>
    </source>
</evidence>